<dbReference type="AlphaFoldDB" id="A0A543IDS0"/>
<sequence>MSTPLYQLKAEFFKTLGHPARIRVLELLSERDHAVAEMLPEVGIEPAHLSQQLAVLRRAGLVVSRKEGTTVIYSLTSPQVADLLAVARSILTGVLAGQAELLDDLRSGGAAGGRGRRSG</sequence>
<dbReference type="NCBIfam" id="NF033788">
    <property type="entry name" value="HTH_metalloreg"/>
    <property type="match status" value="1"/>
</dbReference>
<feature type="domain" description="HTH arsR-type" evidence="4">
    <location>
        <begin position="1"/>
        <end position="95"/>
    </location>
</feature>
<dbReference type="PROSITE" id="PS50987">
    <property type="entry name" value="HTH_ARSR_2"/>
    <property type="match status" value="1"/>
</dbReference>
<dbReference type="PANTHER" id="PTHR43132">
    <property type="entry name" value="ARSENICAL RESISTANCE OPERON REPRESSOR ARSR-RELATED"/>
    <property type="match status" value="1"/>
</dbReference>
<keyword evidence="1" id="KW-0805">Transcription regulation</keyword>
<reference evidence="5 6" key="1">
    <citation type="submission" date="2019-06" db="EMBL/GenBank/DDBJ databases">
        <title>Sequencing the genomes of 1000 actinobacteria strains.</title>
        <authorList>
            <person name="Klenk H.-P."/>
        </authorList>
    </citation>
    <scope>NUCLEOTIDE SEQUENCE [LARGE SCALE GENOMIC DNA]</scope>
    <source>
        <strain evidence="5 6">DSM 45043</strain>
    </source>
</reference>
<dbReference type="InterPro" id="IPR001845">
    <property type="entry name" value="HTH_ArsR_DNA-bd_dom"/>
</dbReference>
<dbReference type="GO" id="GO:0003677">
    <property type="term" value="F:DNA binding"/>
    <property type="evidence" value="ECO:0007669"/>
    <property type="project" value="UniProtKB-KW"/>
</dbReference>
<accession>A0A543IDS0</accession>
<dbReference type="RefSeq" id="WP_141968381.1">
    <property type="nucleotide sequence ID" value="NZ_VFPO01000001.1"/>
</dbReference>
<dbReference type="InterPro" id="IPR036388">
    <property type="entry name" value="WH-like_DNA-bd_sf"/>
</dbReference>
<organism evidence="5 6">
    <name type="scientific">Actinomadura hallensis</name>
    <dbReference type="NCBI Taxonomy" id="337895"/>
    <lineage>
        <taxon>Bacteria</taxon>
        <taxon>Bacillati</taxon>
        <taxon>Actinomycetota</taxon>
        <taxon>Actinomycetes</taxon>
        <taxon>Streptosporangiales</taxon>
        <taxon>Thermomonosporaceae</taxon>
        <taxon>Actinomadura</taxon>
    </lineage>
</organism>
<dbReference type="InterPro" id="IPR036390">
    <property type="entry name" value="WH_DNA-bd_sf"/>
</dbReference>
<dbReference type="Gene3D" id="1.10.10.10">
    <property type="entry name" value="Winged helix-like DNA-binding domain superfamily/Winged helix DNA-binding domain"/>
    <property type="match status" value="1"/>
</dbReference>
<gene>
    <name evidence="5" type="ORF">FHX41_2384</name>
</gene>
<evidence type="ECO:0000256" key="1">
    <source>
        <dbReference type="ARBA" id="ARBA00023015"/>
    </source>
</evidence>
<name>A0A543IDS0_9ACTN</name>
<dbReference type="InterPro" id="IPR011991">
    <property type="entry name" value="ArsR-like_HTH"/>
</dbReference>
<evidence type="ECO:0000313" key="6">
    <source>
        <dbReference type="Proteomes" id="UP000316706"/>
    </source>
</evidence>
<keyword evidence="3" id="KW-0804">Transcription</keyword>
<dbReference type="OrthoDB" id="194599at2"/>
<evidence type="ECO:0000259" key="4">
    <source>
        <dbReference type="PROSITE" id="PS50987"/>
    </source>
</evidence>
<keyword evidence="6" id="KW-1185">Reference proteome</keyword>
<dbReference type="CDD" id="cd00090">
    <property type="entry name" value="HTH_ARSR"/>
    <property type="match status" value="1"/>
</dbReference>
<dbReference type="Pfam" id="PF01022">
    <property type="entry name" value="HTH_5"/>
    <property type="match status" value="1"/>
</dbReference>
<dbReference type="PRINTS" id="PR00778">
    <property type="entry name" value="HTHARSR"/>
</dbReference>
<dbReference type="SMART" id="SM00418">
    <property type="entry name" value="HTH_ARSR"/>
    <property type="match status" value="1"/>
</dbReference>
<protein>
    <submittedName>
        <fullName evidence="5">ArsR family transcriptional regulator</fullName>
    </submittedName>
</protein>
<dbReference type="InterPro" id="IPR051011">
    <property type="entry name" value="Metal_resp_trans_reg"/>
</dbReference>
<dbReference type="Proteomes" id="UP000316706">
    <property type="component" value="Unassembled WGS sequence"/>
</dbReference>
<proteinExistence type="predicted"/>
<dbReference type="SUPFAM" id="SSF46785">
    <property type="entry name" value="Winged helix' DNA-binding domain"/>
    <property type="match status" value="1"/>
</dbReference>
<evidence type="ECO:0000256" key="2">
    <source>
        <dbReference type="ARBA" id="ARBA00023125"/>
    </source>
</evidence>
<dbReference type="PANTHER" id="PTHR43132:SF2">
    <property type="entry name" value="ARSENICAL RESISTANCE OPERON REPRESSOR ARSR-RELATED"/>
    <property type="match status" value="1"/>
</dbReference>
<evidence type="ECO:0000256" key="3">
    <source>
        <dbReference type="ARBA" id="ARBA00023163"/>
    </source>
</evidence>
<comment type="caution">
    <text evidence="5">The sequence shown here is derived from an EMBL/GenBank/DDBJ whole genome shotgun (WGS) entry which is preliminary data.</text>
</comment>
<evidence type="ECO:0000313" key="5">
    <source>
        <dbReference type="EMBL" id="TQM68728.1"/>
    </source>
</evidence>
<keyword evidence="2" id="KW-0238">DNA-binding</keyword>
<dbReference type="GO" id="GO:0003700">
    <property type="term" value="F:DNA-binding transcription factor activity"/>
    <property type="evidence" value="ECO:0007669"/>
    <property type="project" value="InterPro"/>
</dbReference>
<dbReference type="EMBL" id="VFPO01000001">
    <property type="protein sequence ID" value="TQM68728.1"/>
    <property type="molecule type" value="Genomic_DNA"/>
</dbReference>